<dbReference type="EMBL" id="BARW01030417">
    <property type="protein sequence ID" value="GAJ05693.1"/>
    <property type="molecule type" value="Genomic_DNA"/>
</dbReference>
<sequence length="249" mass="27570">SEVYLAQDTNLDRKVALKFLLKDVENDASTRERFIREAKSAAALDHPFICKIYETGEADGKAYIAMEYVEGKDLKNKMEEEPLPLRDSIRIGLEIAEALEKAHKSGIVHRDLKPANIMLTPQGHVKVMDFGLAKRILPGGEEQLSQTITQASITEKGTIAGTLAYMSPEQAKGDDIDGRSDIFSLGIILYEMISGKHPFSKTSVIETLSAILRDSHPPTNVKPKTINPVINPILRKALAKDTGERYQNV</sequence>
<dbReference type="Pfam" id="PF00069">
    <property type="entry name" value="Pkinase"/>
    <property type="match status" value="1"/>
</dbReference>
<reference evidence="6" key="1">
    <citation type="journal article" date="2014" name="Front. Microbiol.">
        <title>High frequency of phylogenetically diverse reductive dehalogenase-homologous genes in deep subseafloor sedimentary metagenomes.</title>
        <authorList>
            <person name="Kawai M."/>
            <person name="Futagami T."/>
            <person name="Toyoda A."/>
            <person name="Takaki Y."/>
            <person name="Nishi S."/>
            <person name="Hori S."/>
            <person name="Arai W."/>
            <person name="Tsubouchi T."/>
            <person name="Morono Y."/>
            <person name="Uchiyama I."/>
            <person name="Ito T."/>
            <person name="Fujiyama A."/>
            <person name="Inagaki F."/>
            <person name="Takami H."/>
        </authorList>
    </citation>
    <scope>NUCLEOTIDE SEQUENCE</scope>
    <source>
        <strain evidence="6">Expedition CK06-06</strain>
    </source>
</reference>
<dbReference type="GO" id="GO:0004674">
    <property type="term" value="F:protein serine/threonine kinase activity"/>
    <property type="evidence" value="ECO:0007669"/>
    <property type="project" value="TreeGrafter"/>
</dbReference>
<dbReference type="PROSITE" id="PS00108">
    <property type="entry name" value="PROTEIN_KINASE_ST"/>
    <property type="match status" value="1"/>
</dbReference>
<gene>
    <name evidence="6" type="ORF">S12H4_48633</name>
</gene>
<dbReference type="Gene3D" id="1.10.510.10">
    <property type="entry name" value="Transferase(Phosphotransferase) domain 1"/>
    <property type="match status" value="1"/>
</dbReference>
<evidence type="ECO:0000313" key="6">
    <source>
        <dbReference type="EMBL" id="GAJ05693.1"/>
    </source>
</evidence>
<comment type="caution">
    <text evidence="6">The sequence shown here is derived from an EMBL/GenBank/DDBJ whole genome shotgun (WGS) entry which is preliminary data.</text>
</comment>
<evidence type="ECO:0000256" key="2">
    <source>
        <dbReference type="ARBA" id="ARBA00022741"/>
    </source>
</evidence>
<keyword evidence="4" id="KW-0067">ATP-binding</keyword>
<protein>
    <recommendedName>
        <fullName evidence="5">Protein kinase domain-containing protein</fullName>
    </recommendedName>
</protein>
<keyword evidence="1" id="KW-0808">Transferase</keyword>
<dbReference type="InterPro" id="IPR000719">
    <property type="entry name" value="Prot_kinase_dom"/>
</dbReference>
<evidence type="ECO:0000256" key="3">
    <source>
        <dbReference type="ARBA" id="ARBA00022777"/>
    </source>
</evidence>
<accession>X1TK41</accession>
<proteinExistence type="predicted"/>
<dbReference type="GO" id="GO:0005524">
    <property type="term" value="F:ATP binding"/>
    <property type="evidence" value="ECO:0007669"/>
    <property type="project" value="UniProtKB-KW"/>
</dbReference>
<feature type="domain" description="Protein kinase" evidence="5">
    <location>
        <begin position="1"/>
        <end position="249"/>
    </location>
</feature>
<feature type="non-terminal residue" evidence="6">
    <location>
        <position position="249"/>
    </location>
</feature>
<dbReference type="InterPro" id="IPR008271">
    <property type="entry name" value="Ser/Thr_kinase_AS"/>
</dbReference>
<dbReference type="PIRSF" id="PIRSF000654">
    <property type="entry name" value="Integrin-linked_kinase"/>
    <property type="match status" value="1"/>
</dbReference>
<dbReference type="Gene3D" id="3.30.200.20">
    <property type="entry name" value="Phosphorylase Kinase, domain 1"/>
    <property type="match status" value="1"/>
</dbReference>
<keyword evidence="2" id="KW-0547">Nucleotide-binding</keyword>
<dbReference type="PANTHER" id="PTHR43289">
    <property type="entry name" value="MITOGEN-ACTIVATED PROTEIN KINASE KINASE KINASE 20-RELATED"/>
    <property type="match status" value="1"/>
</dbReference>
<organism evidence="6">
    <name type="scientific">marine sediment metagenome</name>
    <dbReference type="NCBI Taxonomy" id="412755"/>
    <lineage>
        <taxon>unclassified sequences</taxon>
        <taxon>metagenomes</taxon>
        <taxon>ecological metagenomes</taxon>
    </lineage>
</organism>
<dbReference type="CDD" id="cd14014">
    <property type="entry name" value="STKc_PknB_like"/>
    <property type="match status" value="1"/>
</dbReference>
<dbReference type="PROSITE" id="PS50011">
    <property type="entry name" value="PROTEIN_KINASE_DOM"/>
    <property type="match status" value="1"/>
</dbReference>
<name>X1TK41_9ZZZZ</name>
<feature type="non-terminal residue" evidence="6">
    <location>
        <position position="1"/>
    </location>
</feature>
<keyword evidence="3" id="KW-0418">Kinase</keyword>
<dbReference type="SMART" id="SM00220">
    <property type="entry name" value="S_TKc"/>
    <property type="match status" value="1"/>
</dbReference>
<dbReference type="SUPFAM" id="SSF56112">
    <property type="entry name" value="Protein kinase-like (PK-like)"/>
    <property type="match status" value="1"/>
</dbReference>
<evidence type="ECO:0000256" key="1">
    <source>
        <dbReference type="ARBA" id="ARBA00022679"/>
    </source>
</evidence>
<evidence type="ECO:0000259" key="5">
    <source>
        <dbReference type="PROSITE" id="PS50011"/>
    </source>
</evidence>
<dbReference type="PANTHER" id="PTHR43289:SF6">
    <property type="entry name" value="SERINE_THREONINE-PROTEIN KINASE NEKL-3"/>
    <property type="match status" value="1"/>
</dbReference>
<dbReference type="AlphaFoldDB" id="X1TK41"/>
<dbReference type="InterPro" id="IPR011009">
    <property type="entry name" value="Kinase-like_dom_sf"/>
</dbReference>
<evidence type="ECO:0000256" key="4">
    <source>
        <dbReference type="ARBA" id="ARBA00022840"/>
    </source>
</evidence>